<dbReference type="EMBL" id="JADIVZ010000001">
    <property type="protein sequence ID" value="MBF4160943.1"/>
    <property type="molecule type" value="Genomic_DNA"/>
</dbReference>
<feature type="coiled-coil region" evidence="1">
    <location>
        <begin position="148"/>
        <end position="175"/>
    </location>
</feature>
<evidence type="ECO:0008006" key="5">
    <source>
        <dbReference type="Google" id="ProtNLM"/>
    </source>
</evidence>
<keyword evidence="4" id="KW-1185">Reference proteome</keyword>
<dbReference type="Proteomes" id="UP000656804">
    <property type="component" value="Unassembled WGS sequence"/>
</dbReference>
<protein>
    <recommendedName>
        <fullName evidence="5">WXG100 family type VII secretion target</fullName>
    </recommendedName>
</protein>
<keyword evidence="2" id="KW-0472">Membrane</keyword>
<dbReference type="AlphaFoldDB" id="A0A930YA12"/>
<accession>A0A930YA12</accession>
<gene>
    <name evidence="3" type="ORF">ISG29_04525</name>
</gene>
<evidence type="ECO:0000313" key="3">
    <source>
        <dbReference type="EMBL" id="MBF4160943.1"/>
    </source>
</evidence>
<reference evidence="3" key="1">
    <citation type="submission" date="2020-11" db="EMBL/GenBank/DDBJ databases">
        <title>Nocardioides sp. CBS4Y-1, whole genome shotgun sequence.</title>
        <authorList>
            <person name="Tuo L."/>
        </authorList>
    </citation>
    <scope>NUCLEOTIDE SEQUENCE</scope>
    <source>
        <strain evidence="3">CBS4Y-1</strain>
    </source>
</reference>
<name>A0A930YA12_9ACTN</name>
<feature type="transmembrane region" description="Helical" evidence="2">
    <location>
        <begin position="226"/>
        <end position="248"/>
    </location>
</feature>
<evidence type="ECO:0000313" key="4">
    <source>
        <dbReference type="Proteomes" id="UP000656804"/>
    </source>
</evidence>
<proteinExistence type="predicted"/>
<evidence type="ECO:0000256" key="1">
    <source>
        <dbReference type="SAM" id="Coils"/>
    </source>
</evidence>
<evidence type="ECO:0000256" key="2">
    <source>
        <dbReference type="SAM" id="Phobius"/>
    </source>
</evidence>
<dbReference type="RefSeq" id="WP_194502109.1">
    <property type="nucleotide sequence ID" value="NZ_JADIVZ010000001.1"/>
</dbReference>
<keyword evidence="2" id="KW-0812">Transmembrane</keyword>
<sequence>MSAHVYPHLGFDPVASDESAGAELARRLKYAVDRLTEVDAVLGGTGRQHWEGRTADAFRASVKDELRPRVADALASFGHASSAFEGWVLALGGYRRRADALEVEAAGAAERVSSATSHLGGLTVPGHDADRSAVDRYHDDLGQARSRLDGAQGELADIHRRARDLRDEVEDHADTVAGAFDTAMKKAPDEPGLWDKLGGVLSDIKDALGAAFDWFMENLAPLIQQLARVIGAVATILAIVCFVVGFVFPPAFALAGTLGTIARVASFVDLGIQGLRVLHGEDGALQGFALQSAGMLLGIGAAKAIGPIAVNATSNIRNGLYIPQVAMAGVGSNGGAAVAAIQYTINPSFFHSLLYWGVTSYQDLDSSFDTLESGGR</sequence>
<organism evidence="3 4">
    <name type="scientific">Nocardioides acrostichi</name>
    <dbReference type="NCBI Taxonomy" id="2784339"/>
    <lineage>
        <taxon>Bacteria</taxon>
        <taxon>Bacillati</taxon>
        <taxon>Actinomycetota</taxon>
        <taxon>Actinomycetes</taxon>
        <taxon>Propionibacteriales</taxon>
        <taxon>Nocardioidaceae</taxon>
        <taxon>Nocardioides</taxon>
    </lineage>
</organism>
<keyword evidence="1" id="KW-0175">Coiled coil</keyword>
<keyword evidence="2" id="KW-1133">Transmembrane helix</keyword>
<comment type="caution">
    <text evidence="3">The sequence shown here is derived from an EMBL/GenBank/DDBJ whole genome shotgun (WGS) entry which is preliminary data.</text>
</comment>